<evidence type="ECO:0000313" key="2">
    <source>
        <dbReference type="Proteomes" id="UP000318733"/>
    </source>
</evidence>
<evidence type="ECO:0000313" key="1">
    <source>
        <dbReference type="EMBL" id="TSJ36466.1"/>
    </source>
</evidence>
<name>A0A556M9E2_9SPHI</name>
<organism evidence="1 2">
    <name type="scientific">Mucilaginibacter corticis</name>
    <dbReference type="NCBI Taxonomy" id="2597670"/>
    <lineage>
        <taxon>Bacteria</taxon>
        <taxon>Pseudomonadati</taxon>
        <taxon>Bacteroidota</taxon>
        <taxon>Sphingobacteriia</taxon>
        <taxon>Sphingobacteriales</taxon>
        <taxon>Sphingobacteriaceae</taxon>
        <taxon>Mucilaginibacter</taxon>
    </lineage>
</organism>
<gene>
    <name evidence="1" type="ORF">FO440_21780</name>
</gene>
<dbReference type="Proteomes" id="UP000318733">
    <property type="component" value="Unassembled WGS sequence"/>
</dbReference>
<dbReference type="EMBL" id="VLPK01000006">
    <property type="protein sequence ID" value="TSJ36466.1"/>
    <property type="molecule type" value="Genomic_DNA"/>
</dbReference>
<dbReference type="OrthoDB" id="798750at2"/>
<accession>A0A556M9E2</accession>
<dbReference type="RefSeq" id="WP_144250433.1">
    <property type="nucleotide sequence ID" value="NZ_VLPK01000006.1"/>
</dbReference>
<sequence>MGYDKLMLTRLDHFRAVLGILPGTAEIAAELLILSAGSERGGWSYRHLDMPGETLYFIFRKAGYSDGLAAVWECVDRDLDKIMKEQLGSFA</sequence>
<comment type="caution">
    <text evidence="1">The sequence shown here is derived from an EMBL/GenBank/DDBJ whole genome shotgun (WGS) entry which is preliminary data.</text>
</comment>
<proteinExistence type="predicted"/>
<dbReference type="AlphaFoldDB" id="A0A556M9E2"/>
<keyword evidence="2" id="KW-1185">Reference proteome</keyword>
<reference evidence="1 2" key="1">
    <citation type="submission" date="2019-07" db="EMBL/GenBank/DDBJ databases">
        <authorList>
            <person name="Huq M.A."/>
        </authorList>
    </citation>
    <scope>NUCLEOTIDE SEQUENCE [LARGE SCALE GENOMIC DNA]</scope>
    <source>
        <strain evidence="1 2">MAH-19</strain>
    </source>
</reference>
<protein>
    <submittedName>
        <fullName evidence="1">Uncharacterized protein</fullName>
    </submittedName>
</protein>